<evidence type="ECO:0000313" key="1">
    <source>
        <dbReference type="EMBL" id="GME91260.1"/>
    </source>
</evidence>
<gene>
    <name evidence="1" type="ORF">Cboi01_000223200</name>
</gene>
<name>A0ACB5TMT0_CANBO</name>
<protein>
    <submittedName>
        <fullName evidence="1">Unnamed protein product</fullName>
    </submittedName>
</protein>
<keyword evidence="2" id="KW-1185">Reference proteome</keyword>
<dbReference type="EMBL" id="BSXV01000959">
    <property type="protein sequence ID" value="GME91260.1"/>
    <property type="molecule type" value="Genomic_DNA"/>
</dbReference>
<proteinExistence type="predicted"/>
<sequence length="415" mass="46686">MEELNDNDEDHSDTDKKISSAINNKIPKKSSKKTTSKTPKPSAKGASIMKSIALGKGRPAKSRKYEFPEQDERQRSETAEENGGSIRRSSRTKIKPVAFWRNEKVVYERDDAEDPFDQKIKEIIHVPEVIPEKRRQSYYYAPIVPPLSQSKKSSTKSNNTAKPKARNNKRKASEIIEEVDVDEIIDAEPENLENGEGPEDELQVEDGPEEDYEEEEETKSIKKGRPQKKKAKKATNSKKAKPTRAPPAEASEDEVSLEEPIESIQGAEWIDDGSLLAPIFEGPGSENMIERTIAWAPNRAKNVSVIQNNEEMFKIATLFDQDSEFSGGGIIEIPVGSRKAIKSNDDTYFIFYVIDGVLEVTISHNTFVAKKGCSFEVPMGNFYQFENIHNNSVKLFFVQAKYVVVEPSDDAFDSE</sequence>
<accession>A0ACB5TMT0</accession>
<organism evidence="1 2">
    <name type="scientific">Candida boidinii</name>
    <name type="common">Yeast</name>
    <dbReference type="NCBI Taxonomy" id="5477"/>
    <lineage>
        <taxon>Eukaryota</taxon>
        <taxon>Fungi</taxon>
        <taxon>Dikarya</taxon>
        <taxon>Ascomycota</taxon>
        <taxon>Saccharomycotina</taxon>
        <taxon>Pichiomycetes</taxon>
        <taxon>Pichiales</taxon>
        <taxon>Pichiaceae</taxon>
        <taxon>Ogataea</taxon>
        <taxon>Ogataea/Candida clade</taxon>
    </lineage>
</organism>
<comment type="caution">
    <text evidence="1">The sequence shown here is derived from an EMBL/GenBank/DDBJ whole genome shotgun (WGS) entry which is preliminary data.</text>
</comment>
<evidence type="ECO:0000313" key="2">
    <source>
        <dbReference type="Proteomes" id="UP001165101"/>
    </source>
</evidence>
<dbReference type="Proteomes" id="UP001165101">
    <property type="component" value="Unassembled WGS sequence"/>
</dbReference>
<reference evidence="1" key="1">
    <citation type="submission" date="2023-04" db="EMBL/GenBank/DDBJ databases">
        <title>Candida boidinii NBRC 1967.</title>
        <authorList>
            <person name="Ichikawa N."/>
            <person name="Sato H."/>
            <person name="Tonouchi N."/>
        </authorList>
    </citation>
    <scope>NUCLEOTIDE SEQUENCE</scope>
    <source>
        <strain evidence="1">NBRC 1967</strain>
    </source>
</reference>